<gene>
    <name evidence="1" type="primary">FGENESH: predicted gene_10.15</name>
    <name evidence="1" type="ORF">BN2166_0051780</name>
</gene>
<accession>A0A0K3CKW0</accession>
<evidence type="ECO:0000313" key="2">
    <source>
        <dbReference type="Proteomes" id="UP000199069"/>
    </source>
</evidence>
<dbReference type="AlphaFoldDB" id="A0A0K3CKW0"/>
<dbReference type="Proteomes" id="UP000199069">
    <property type="component" value="Unassembled WGS sequence"/>
</dbReference>
<sequence length="212" mass="24203">MPASLATADANDMEEGTALIPADDAATQLVRLSDLHRLLEEESGAGKEVTVIIEFFKQATKFEDGEQVAYTPPDQECPLDEATLASLESRYPSLRIIPRVLLPPGEAISSSLRFSLTPRWVVFKDGTYVVQKPNSSATRLHSLLHSYANGVHLPDDAKVLPLHPPRWYEKLVLTEVQLFERYTFYLHIDWKRFLVLYILTFVWLFRRQLFSL</sequence>
<proteinExistence type="predicted"/>
<dbReference type="EMBL" id="CWKI01000010">
    <property type="protein sequence ID" value="CTR09317.1"/>
    <property type="molecule type" value="Genomic_DNA"/>
</dbReference>
<evidence type="ECO:0000313" key="1">
    <source>
        <dbReference type="EMBL" id="CTR09317.1"/>
    </source>
</evidence>
<protein>
    <submittedName>
        <fullName evidence="1">Uncharacterized protein</fullName>
    </submittedName>
</protein>
<reference evidence="1 2" key="1">
    <citation type="submission" date="2015-07" db="EMBL/GenBank/DDBJ databases">
        <authorList>
            <person name="Cajimat M.N.B."/>
            <person name="Milazzo M.L."/>
            <person name="Fulhorst C.F."/>
        </authorList>
    </citation>
    <scope>NUCLEOTIDE SEQUENCE [LARGE SCALE GENOMIC DNA]</scope>
    <source>
        <strain evidence="1">Single colony</strain>
    </source>
</reference>
<keyword evidence="2" id="KW-1185">Reference proteome</keyword>
<organism evidence="1 2">
    <name type="scientific">Rhodotorula toruloides</name>
    <name type="common">Yeast</name>
    <name type="synonym">Rhodosporidium toruloides</name>
    <dbReference type="NCBI Taxonomy" id="5286"/>
    <lineage>
        <taxon>Eukaryota</taxon>
        <taxon>Fungi</taxon>
        <taxon>Dikarya</taxon>
        <taxon>Basidiomycota</taxon>
        <taxon>Pucciniomycotina</taxon>
        <taxon>Microbotryomycetes</taxon>
        <taxon>Sporidiobolales</taxon>
        <taxon>Sporidiobolaceae</taxon>
        <taxon>Rhodotorula</taxon>
    </lineage>
</organism>
<name>A0A0K3CKW0_RHOTO</name>